<feature type="transmembrane region" description="Helical" evidence="6">
    <location>
        <begin position="131"/>
        <end position="149"/>
    </location>
</feature>
<accession>A0AAE1J6K2</accession>
<evidence type="ECO:0000256" key="4">
    <source>
        <dbReference type="ARBA" id="ARBA00022989"/>
    </source>
</evidence>
<dbReference type="SUPFAM" id="SSF103481">
    <property type="entry name" value="Multidrug resistance efflux transporter EmrE"/>
    <property type="match status" value="1"/>
</dbReference>
<keyword evidence="10" id="KW-1185">Reference proteome</keyword>
<feature type="transmembrane region" description="Helical" evidence="6">
    <location>
        <begin position="176"/>
        <end position="201"/>
    </location>
</feature>
<evidence type="ECO:0000313" key="9">
    <source>
        <dbReference type="EMBL" id="KAK4263267.1"/>
    </source>
</evidence>
<sequence>MANVAITMAMVAAQFLDVGLNTLVKAATTNGMSKFVFIVYSNALALCFLLPSTFLYHRKLAPPQISRSIICRIFVTSVLSCAVQTLMYSGIQLSSPTLSSAAIDLVPAFTFIIAIVSSMENLDLKLRSGQAKAIGTVVSITGALVVTLYKGLPITPQPLPEKPLMNWALRSQYSNWLLGGFLLSIASLCLSILIVVQVWILKDYPAELMVTTICCSFVVVLSAIVALIAEGASEAWILKPDMELVAIFYSAIFTISIRSVVYAWAGRKKGPIYVAMFNPLGMVIAVGMGFIFLRESLYLGSMIGICIIGIGFYSVMWGMAQEEKMVNEEKRKNMPSSTTPLLKNKSLDV</sequence>
<feature type="transmembrane region" description="Helical" evidence="6">
    <location>
        <begin position="298"/>
        <end position="320"/>
    </location>
</feature>
<organism evidence="9 10">
    <name type="scientific">Acacia crassicarpa</name>
    <name type="common">northern wattle</name>
    <dbReference type="NCBI Taxonomy" id="499986"/>
    <lineage>
        <taxon>Eukaryota</taxon>
        <taxon>Viridiplantae</taxon>
        <taxon>Streptophyta</taxon>
        <taxon>Embryophyta</taxon>
        <taxon>Tracheophyta</taxon>
        <taxon>Spermatophyta</taxon>
        <taxon>Magnoliopsida</taxon>
        <taxon>eudicotyledons</taxon>
        <taxon>Gunneridae</taxon>
        <taxon>Pentapetalae</taxon>
        <taxon>rosids</taxon>
        <taxon>fabids</taxon>
        <taxon>Fabales</taxon>
        <taxon>Fabaceae</taxon>
        <taxon>Caesalpinioideae</taxon>
        <taxon>mimosoid clade</taxon>
        <taxon>Acacieae</taxon>
        <taxon>Acacia</taxon>
    </lineage>
</organism>
<feature type="transmembrane region" description="Helical" evidence="6">
    <location>
        <begin position="272"/>
        <end position="292"/>
    </location>
</feature>
<dbReference type="GO" id="GO:0016020">
    <property type="term" value="C:membrane"/>
    <property type="evidence" value="ECO:0007669"/>
    <property type="project" value="UniProtKB-SubCell"/>
</dbReference>
<name>A0AAE1J6K2_9FABA</name>
<dbReference type="Pfam" id="PF00892">
    <property type="entry name" value="EamA"/>
    <property type="match status" value="1"/>
</dbReference>
<dbReference type="EMBL" id="JAWXYG010000009">
    <property type="protein sequence ID" value="KAK4263267.1"/>
    <property type="molecule type" value="Genomic_DNA"/>
</dbReference>
<evidence type="ECO:0000256" key="7">
    <source>
        <dbReference type="SAM" id="MobiDB-lite"/>
    </source>
</evidence>
<dbReference type="InterPro" id="IPR037185">
    <property type="entry name" value="EmrE-like"/>
</dbReference>
<keyword evidence="5 6" id="KW-0472">Membrane</keyword>
<evidence type="ECO:0000313" key="10">
    <source>
        <dbReference type="Proteomes" id="UP001293593"/>
    </source>
</evidence>
<dbReference type="InterPro" id="IPR000620">
    <property type="entry name" value="EamA_dom"/>
</dbReference>
<evidence type="ECO:0000256" key="3">
    <source>
        <dbReference type="ARBA" id="ARBA00022692"/>
    </source>
</evidence>
<feature type="transmembrane region" description="Helical" evidence="6">
    <location>
        <begin position="208"/>
        <end position="229"/>
    </location>
</feature>
<protein>
    <recommendedName>
        <fullName evidence="6">WAT1-related protein</fullName>
    </recommendedName>
</protein>
<feature type="domain" description="EamA" evidence="8">
    <location>
        <begin position="178"/>
        <end position="315"/>
    </location>
</feature>
<evidence type="ECO:0000256" key="1">
    <source>
        <dbReference type="ARBA" id="ARBA00004141"/>
    </source>
</evidence>
<feature type="region of interest" description="Disordered" evidence="7">
    <location>
        <begin position="328"/>
        <end position="349"/>
    </location>
</feature>
<dbReference type="InterPro" id="IPR030184">
    <property type="entry name" value="WAT1-related"/>
</dbReference>
<dbReference type="GO" id="GO:0022857">
    <property type="term" value="F:transmembrane transporter activity"/>
    <property type="evidence" value="ECO:0007669"/>
    <property type="project" value="InterPro"/>
</dbReference>
<comment type="caution">
    <text evidence="9">The sequence shown here is derived from an EMBL/GenBank/DDBJ whole genome shotgun (WGS) entry which is preliminary data.</text>
</comment>
<feature type="transmembrane region" description="Helical" evidence="6">
    <location>
        <begin position="97"/>
        <end position="119"/>
    </location>
</feature>
<keyword evidence="3 6" id="KW-0812">Transmembrane</keyword>
<comment type="subcellular location">
    <subcellularLocation>
        <location evidence="1 6">Membrane</location>
        <topology evidence="1 6">Multi-pass membrane protein</topology>
    </subcellularLocation>
</comment>
<reference evidence="9" key="1">
    <citation type="submission" date="2023-10" db="EMBL/GenBank/DDBJ databases">
        <title>Chromosome-level genome of the transformable northern wattle, Acacia crassicarpa.</title>
        <authorList>
            <person name="Massaro I."/>
            <person name="Sinha N.R."/>
            <person name="Poethig S."/>
            <person name="Leichty A.R."/>
        </authorList>
    </citation>
    <scope>NUCLEOTIDE SEQUENCE</scope>
    <source>
        <strain evidence="9">Acra3RX</strain>
        <tissue evidence="9">Leaf</tissue>
    </source>
</reference>
<comment type="similarity">
    <text evidence="2 6">Belongs to the drug/metabolite transporter (DMT) superfamily. Plant drug/metabolite exporter (P-DME) (TC 2.A.7.4) family.</text>
</comment>
<evidence type="ECO:0000256" key="5">
    <source>
        <dbReference type="ARBA" id="ARBA00023136"/>
    </source>
</evidence>
<gene>
    <name evidence="9" type="ORF">QN277_028703</name>
</gene>
<feature type="transmembrane region" description="Helical" evidence="6">
    <location>
        <begin position="244"/>
        <end position="265"/>
    </location>
</feature>
<evidence type="ECO:0000256" key="2">
    <source>
        <dbReference type="ARBA" id="ARBA00007635"/>
    </source>
</evidence>
<dbReference type="PANTHER" id="PTHR31218">
    <property type="entry name" value="WAT1-RELATED PROTEIN"/>
    <property type="match status" value="1"/>
</dbReference>
<feature type="transmembrane region" description="Helical" evidence="6">
    <location>
        <begin position="36"/>
        <end position="57"/>
    </location>
</feature>
<dbReference type="AlphaFoldDB" id="A0AAE1J6K2"/>
<feature type="transmembrane region" description="Helical" evidence="6">
    <location>
        <begin position="69"/>
        <end position="91"/>
    </location>
</feature>
<proteinExistence type="inferred from homology"/>
<dbReference type="Proteomes" id="UP001293593">
    <property type="component" value="Unassembled WGS sequence"/>
</dbReference>
<evidence type="ECO:0000259" key="8">
    <source>
        <dbReference type="Pfam" id="PF00892"/>
    </source>
</evidence>
<evidence type="ECO:0000256" key="6">
    <source>
        <dbReference type="RuleBase" id="RU363077"/>
    </source>
</evidence>
<keyword evidence="4 6" id="KW-1133">Transmembrane helix</keyword>